<reference evidence="2" key="1">
    <citation type="submission" date="2021-05" db="EMBL/GenBank/DDBJ databases">
        <authorList>
            <person name="Alioto T."/>
            <person name="Alioto T."/>
            <person name="Gomez Garrido J."/>
        </authorList>
    </citation>
    <scope>NUCLEOTIDE SEQUENCE</scope>
</reference>
<dbReference type="EMBL" id="HBUF01070728">
    <property type="protein sequence ID" value="CAG6629422.1"/>
    <property type="molecule type" value="Transcribed_RNA"/>
</dbReference>
<evidence type="ECO:0000256" key="1">
    <source>
        <dbReference type="SAM" id="SignalP"/>
    </source>
</evidence>
<sequence length="105" mass="12568">MVFYAVFASIAMSILPVTLIHARGQYEILSQFVRLIGREHRNSLGQRIFYLNIEKNKFVVIEKVKEDSSGFLTPNQLKRLREEMRAEELRRQKVYEAFYLRQIMR</sequence>
<keyword evidence="1" id="KW-0732">Signal</keyword>
<evidence type="ECO:0000313" key="2">
    <source>
        <dbReference type="EMBL" id="CAG6629422.1"/>
    </source>
</evidence>
<feature type="signal peptide" evidence="1">
    <location>
        <begin position="1"/>
        <end position="22"/>
    </location>
</feature>
<dbReference type="AlphaFoldDB" id="A0A8D8QD69"/>
<proteinExistence type="predicted"/>
<organism evidence="2">
    <name type="scientific">Cacopsylla melanoneura</name>
    <dbReference type="NCBI Taxonomy" id="428564"/>
    <lineage>
        <taxon>Eukaryota</taxon>
        <taxon>Metazoa</taxon>
        <taxon>Ecdysozoa</taxon>
        <taxon>Arthropoda</taxon>
        <taxon>Hexapoda</taxon>
        <taxon>Insecta</taxon>
        <taxon>Pterygota</taxon>
        <taxon>Neoptera</taxon>
        <taxon>Paraneoptera</taxon>
        <taxon>Hemiptera</taxon>
        <taxon>Sternorrhyncha</taxon>
        <taxon>Psylloidea</taxon>
        <taxon>Psyllidae</taxon>
        <taxon>Psyllinae</taxon>
        <taxon>Cacopsylla</taxon>
    </lineage>
</organism>
<accession>A0A8D8QD69</accession>
<feature type="chain" id="PRO_5034591371" evidence="1">
    <location>
        <begin position="23"/>
        <end position="105"/>
    </location>
</feature>
<name>A0A8D8QD69_9HEMI</name>
<protein>
    <submittedName>
        <fullName evidence="2">Uncharacterized protein</fullName>
    </submittedName>
</protein>